<evidence type="ECO:0000313" key="2">
    <source>
        <dbReference type="Proteomes" id="UP001153076"/>
    </source>
</evidence>
<keyword evidence="2" id="KW-1185">Reference proteome</keyword>
<comment type="caution">
    <text evidence="1">The sequence shown here is derived from an EMBL/GenBank/DDBJ whole genome shotgun (WGS) entry which is preliminary data.</text>
</comment>
<accession>A0A9Q1KKP8</accession>
<protein>
    <submittedName>
        <fullName evidence="1">Uncharacterized protein</fullName>
    </submittedName>
</protein>
<dbReference type="Proteomes" id="UP001153076">
    <property type="component" value="Unassembled WGS sequence"/>
</dbReference>
<dbReference type="EMBL" id="JAKOGI010000093">
    <property type="protein sequence ID" value="KAJ8444576.1"/>
    <property type="molecule type" value="Genomic_DNA"/>
</dbReference>
<proteinExistence type="predicted"/>
<evidence type="ECO:0000313" key="1">
    <source>
        <dbReference type="EMBL" id="KAJ8444576.1"/>
    </source>
</evidence>
<name>A0A9Q1KKP8_9CARY</name>
<sequence length="188" mass="21185">MEVAGRLLLLSRRLPKGVLDWFALVPIMNVPLAHLMAYKKEYHPKAPVSLGAPWTVDQAERSGRTCKATQLTSRNKGANVVPRRGHDLRGHQLRKPKAVIEGRMIDRDILSGWLIYCRVRHRDHKSVPYGQEVLFLKGHPLQGPSWDEELVDAPSENECLDDLSEEEEDIPPKEELVLVEVPSATGFG</sequence>
<reference evidence="1" key="1">
    <citation type="submission" date="2022-04" db="EMBL/GenBank/DDBJ databases">
        <title>Carnegiea gigantea Genome sequencing and assembly v2.</title>
        <authorList>
            <person name="Copetti D."/>
            <person name="Sanderson M.J."/>
            <person name="Burquez A."/>
            <person name="Wojciechowski M.F."/>
        </authorList>
    </citation>
    <scope>NUCLEOTIDE SEQUENCE</scope>
    <source>
        <strain evidence="1">SGP5-SGP5p</strain>
        <tissue evidence="1">Aerial part</tissue>
    </source>
</reference>
<dbReference type="AlphaFoldDB" id="A0A9Q1KKP8"/>
<organism evidence="1 2">
    <name type="scientific">Carnegiea gigantea</name>
    <dbReference type="NCBI Taxonomy" id="171969"/>
    <lineage>
        <taxon>Eukaryota</taxon>
        <taxon>Viridiplantae</taxon>
        <taxon>Streptophyta</taxon>
        <taxon>Embryophyta</taxon>
        <taxon>Tracheophyta</taxon>
        <taxon>Spermatophyta</taxon>
        <taxon>Magnoliopsida</taxon>
        <taxon>eudicotyledons</taxon>
        <taxon>Gunneridae</taxon>
        <taxon>Pentapetalae</taxon>
        <taxon>Caryophyllales</taxon>
        <taxon>Cactineae</taxon>
        <taxon>Cactaceae</taxon>
        <taxon>Cactoideae</taxon>
        <taxon>Echinocereeae</taxon>
        <taxon>Carnegiea</taxon>
    </lineage>
</organism>
<gene>
    <name evidence="1" type="ORF">Cgig2_013855</name>
</gene>